<comment type="caution">
    <text evidence="1">The sequence shown here is derived from an EMBL/GenBank/DDBJ whole genome shotgun (WGS) entry which is preliminary data.</text>
</comment>
<keyword evidence="2" id="KW-1185">Reference proteome</keyword>
<proteinExistence type="predicted"/>
<reference evidence="1" key="1">
    <citation type="journal article" date="2022" name="bioRxiv">
        <title>Sequencing and chromosome-scale assembly of the giantPleurodeles waltlgenome.</title>
        <authorList>
            <person name="Brown T."/>
            <person name="Elewa A."/>
            <person name="Iarovenko S."/>
            <person name="Subramanian E."/>
            <person name="Araus A.J."/>
            <person name="Petzold A."/>
            <person name="Susuki M."/>
            <person name="Suzuki K.-i.T."/>
            <person name="Hayashi T."/>
            <person name="Toyoda A."/>
            <person name="Oliveira C."/>
            <person name="Osipova E."/>
            <person name="Leigh N.D."/>
            <person name="Simon A."/>
            <person name="Yun M.H."/>
        </authorList>
    </citation>
    <scope>NUCLEOTIDE SEQUENCE</scope>
    <source>
        <strain evidence="1">20211129_DDA</strain>
        <tissue evidence="1">Liver</tissue>
    </source>
</reference>
<sequence>MICPAGIYMHSTKSYLEIHNSVLVTSGTSAARFHPYGRVPVLDAFIWWVILEIQNIEEEGLCKDNAELVCTVEGHSEGCISEEEWKAAYDADEQMKEVKLGILQNWT</sequence>
<organism evidence="1 2">
    <name type="scientific">Pleurodeles waltl</name>
    <name type="common">Iberian ribbed newt</name>
    <dbReference type="NCBI Taxonomy" id="8319"/>
    <lineage>
        <taxon>Eukaryota</taxon>
        <taxon>Metazoa</taxon>
        <taxon>Chordata</taxon>
        <taxon>Craniata</taxon>
        <taxon>Vertebrata</taxon>
        <taxon>Euteleostomi</taxon>
        <taxon>Amphibia</taxon>
        <taxon>Batrachia</taxon>
        <taxon>Caudata</taxon>
        <taxon>Salamandroidea</taxon>
        <taxon>Salamandridae</taxon>
        <taxon>Pleurodelinae</taxon>
        <taxon>Pleurodeles</taxon>
    </lineage>
</organism>
<evidence type="ECO:0000313" key="2">
    <source>
        <dbReference type="Proteomes" id="UP001066276"/>
    </source>
</evidence>
<dbReference type="AlphaFoldDB" id="A0AAV7TXB2"/>
<name>A0AAV7TXB2_PLEWA</name>
<gene>
    <name evidence="1" type="ORF">NDU88_006262</name>
</gene>
<dbReference type="EMBL" id="JANPWB010000006">
    <property type="protein sequence ID" value="KAJ1181051.1"/>
    <property type="molecule type" value="Genomic_DNA"/>
</dbReference>
<accession>A0AAV7TXB2</accession>
<protein>
    <submittedName>
        <fullName evidence="1">Uncharacterized protein</fullName>
    </submittedName>
</protein>
<dbReference type="Proteomes" id="UP001066276">
    <property type="component" value="Chromosome 3_2"/>
</dbReference>
<evidence type="ECO:0000313" key="1">
    <source>
        <dbReference type="EMBL" id="KAJ1181051.1"/>
    </source>
</evidence>